<evidence type="ECO:0000313" key="9">
    <source>
        <dbReference type="Proteomes" id="UP000474777"/>
    </source>
</evidence>
<dbReference type="Proteomes" id="UP000474777">
    <property type="component" value="Unassembled WGS sequence"/>
</dbReference>
<dbReference type="InterPro" id="IPR023845">
    <property type="entry name" value="DUF3817_TM"/>
</dbReference>
<keyword evidence="9" id="KW-1185">Reference proteome</keyword>
<keyword evidence="3 6" id="KW-0812">Transmembrane</keyword>
<evidence type="ECO:0000256" key="6">
    <source>
        <dbReference type="SAM" id="Phobius"/>
    </source>
</evidence>
<organism evidence="8 9">
    <name type="scientific">Pontibacter burrus</name>
    <dbReference type="NCBI Taxonomy" id="2704466"/>
    <lineage>
        <taxon>Bacteria</taxon>
        <taxon>Pseudomonadati</taxon>
        <taxon>Bacteroidota</taxon>
        <taxon>Cytophagia</taxon>
        <taxon>Cytophagales</taxon>
        <taxon>Hymenobacteraceae</taxon>
        <taxon>Pontibacter</taxon>
    </lineage>
</organism>
<proteinExistence type="predicted"/>
<evidence type="ECO:0000259" key="7">
    <source>
        <dbReference type="Pfam" id="PF12823"/>
    </source>
</evidence>
<keyword evidence="4 6" id="KW-1133">Transmembrane helix</keyword>
<dbReference type="PANTHER" id="PTHR40077:SF1">
    <property type="entry name" value="MEMBRANE PROTEIN"/>
    <property type="match status" value="1"/>
</dbReference>
<keyword evidence="2" id="KW-1003">Cell membrane</keyword>
<evidence type="ECO:0000256" key="1">
    <source>
        <dbReference type="ARBA" id="ARBA00004651"/>
    </source>
</evidence>
<evidence type="ECO:0000256" key="4">
    <source>
        <dbReference type="ARBA" id="ARBA00022989"/>
    </source>
</evidence>
<feature type="transmembrane region" description="Helical" evidence="6">
    <location>
        <begin position="68"/>
        <end position="87"/>
    </location>
</feature>
<evidence type="ECO:0000256" key="2">
    <source>
        <dbReference type="ARBA" id="ARBA00022475"/>
    </source>
</evidence>
<dbReference type="AlphaFoldDB" id="A0A6B3LSP8"/>
<feature type="domain" description="DUF3817" evidence="7">
    <location>
        <begin position="5"/>
        <end position="92"/>
    </location>
</feature>
<accession>A0A6B3LSP8</accession>
<dbReference type="NCBIfam" id="TIGR03954">
    <property type="entry name" value="integ_memb_HG"/>
    <property type="match status" value="1"/>
</dbReference>
<dbReference type="Pfam" id="PF12823">
    <property type="entry name" value="DUF3817"/>
    <property type="match status" value="1"/>
</dbReference>
<dbReference type="EMBL" id="JAAGWD010000002">
    <property type="protein sequence ID" value="NEM97008.1"/>
    <property type="molecule type" value="Genomic_DNA"/>
</dbReference>
<feature type="transmembrane region" description="Helical" evidence="6">
    <location>
        <begin position="41"/>
        <end position="62"/>
    </location>
</feature>
<comment type="subcellular location">
    <subcellularLocation>
        <location evidence="1">Cell membrane</location>
        <topology evidence="1">Multi-pass membrane protein</topology>
    </subcellularLocation>
</comment>
<evidence type="ECO:0000256" key="5">
    <source>
        <dbReference type="ARBA" id="ARBA00023136"/>
    </source>
</evidence>
<name>A0A6B3LSP8_9BACT</name>
<dbReference type="RefSeq" id="WP_163913007.1">
    <property type="nucleotide sequence ID" value="NZ_JAAGWD010000002.1"/>
</dbReference>
<reference evidence="8 9" key="1">
    <citation type="submission" date="2020-02" db="EMBL/GenBank/DDBJ databases">
        <authorList>
            <person name="Kim M.K."/>
        </authorList>
    </citation>
    <scope>NUCLEOTIDE SEQUENCE [LARGE SCALE GENOMIC DNA]</scope>
    <source>
        <strain evidence="8 9">BT327</strain>
    </source>
</reference>
<evidence type="ECO:0000313" key="8">
    <source>
        <dbReference type="EMBL" id="NEM97008.1"/>
    </source>
</evidence>
<sequence>MSTPLSRFRAVAIYEGYSYLILLFIAMPLKYIFGIPEMVKYVGWAHGVLFVAYVALLAQVFFTEKWSILKAIVAFILSLVPFGTFYLDKKLKQEEAAKLAQKREKQLA</sequence>
<feature type="transmembrane region" description="Helical" evidence="6">
    <location>
        <begin position="12"/>
        <end position="29"/>
    </location>
</feature>
<gene>
    <name evidence="8" type="ORF">GXP69_04810</name>
</gene>
<evidence type="ECO:0000256" key="3">
    <source>
        <dbReference type="ARBA" id="ARBA00022692"/>
    </source>
</evidence>
<keyword evidence="5 6" id="KW-0472">Membrane</keyword>
<comment type="caution">
    <text evidence="8">The sequence shown here is derived from an EMBL/GenBank/DDBJ whole genome shotgun (WGS) entry which is preliminary data.</text>
</comment>
<protein>
    <submittedName>
        <fullName evidence="8">DUF3817 domain-containing protein</fullName>
    </submittedName>
</protein>
<dbReference type="GO" id="GO:0005886">
    <property type="term" value="C:plasma membrane"/>
    <property type="evidence" value="ECO:0007669"/>
    <property type="project" value="UniProtKB-SubCell"/>
</dbReference>
<dbReference type="PANTHER" id="PTHR40077">
    <property type="entry name" value="MEMBRANE PROTEIN-RELATED"/>
    <property type="match status" value="1"/>
</dbReference>